<comment type="caution">
    <text evidence="3">The sequence shown here is derived from an EMBL/GenBank/DDBJ whole genome shotgun (WGS) entry which is preliminary data.</text>
</comment>
<evidence type="ECO:0000313" key="4">
    <source>
        <dbReference type="Proteomes" id="UP000521943"/>
    </source>
</evidence>
<name>A0A8H6I196_9AGAR</name>
<dbReference type="EMBL" id="JACGCI010000029">
    <property type="protein sequence ID" value="KAF6755573.1"/>
    <property type="molecule type" value="Genomic_DNA"/>
</dbReference>
<keyword evidence="4" id="KW-1185">Reference proteome</keyword>
<feature type="region of interest" description="Disordered" evidence="2">
    <location>
        <begin position="78"/>
        <end position="123"/>
    </location>
</feature>
<organism evidence="3 4">
    <name type="scientific">Ephemerocybe angulata</name>
    <dbReference type="NCBI Taxonomy" id="980116"/>
    <lineage>
        <taxon>Eukaryota</taxon>
        <taxon>Fungi</taxon>
        <taxon>Dikarya</taxon>
        <taxon>Basidiomycota</taxon>
        <taxon>Agaricomycotina</taxon>
        <taxon>Agaricomycetes</taxon>
        <taxon>Agaricomycetidae</taxon>
        <taxon>Agaricales</taxon>
        <taxon>Agaricineae</taxon>
        <taxon>Psathyrellaceae</taxon>
        <taxon>Ephemerocybe</taxon>
    </lineage>
</organism>
<reference evidence="3 4" key="1">
    <citation type="submission" date="2020-07" db="EMBL/GenBank/DDBJ databases">
        <title>Comparative genomics of pyrophilous fungi reveals a link between fire events and developmental genes.</title>
        <authorList>
            <consortium name="DOE Joint Genome Institute"/>
            <person name="Steindorff A.S."/>
            <person name="Carver A."/>
            <person name="Calhoun S."/>
            <person name="Stillman K."/>
            <person name="Liu H."/>
            <person name="Lipzen A."/>
            <person name="Pangilinan J."/>
            <person name="Labutti K."/>
            <person name="Bruns T.D."/>
            <person name="Grigoriev I.V."/>
        </authorList>
    </citation>
    <scope>NUCLEOTIDE SEQUENCE [LARGE SCALE GENOMIC DNA]</scope>
    <source>
        <strain evidence="3 4">CBS 144469</strain>
    </source>
</reference>
<protein>
    <submittedName>
        <fullName evidence="3">Uncharacterized protein</fullName>
    </submittedName>
</protein>
<keyword evidence="1" id="KW-0175">Coiled coil</keyword>
<dbReference type="OrthoDB" id="3173036at2759"/>
<gene>
    <name evidence="3" type="ORF">DFP72DRAFT_811286</name>
</gene>
<evidence type="ECO:0000256" key="2">
    <source>
        <dbReference type="SAM" id="MobiDB-lite"/>
    </source>
</evidence>
<feature type="region of interest" description="Disordered" evidence="2">
    <location>
        <begin position="242"/>
        <end position="272"/>
    </location>
</feature>
<accession>A0A8H6I196</accession>
<evidence type="ECO:0000313" key="3">
    <source>
        <dbReference type="EMBL" id="KAF6755573.1"/>
    </source>
</evidence>
<proteinExistence type="predicted"/>
<evidence type="ECO:0000256" key="1">
    <source>
        <dbReference type="SAM" id="Coils"/>
    </source>
</evidence>
<feature type="coiled-coil region" evidence="1">
    <location>
        <begin position="1082"/>
        <end position="1109"/>
    </location>
</feature>
<dbReference type="Proteomes" id="UP000521943">
    <property type="component" value="Unassembled WGS sequence"/>
</dbReference>
<sequence length="1332" mass="146036">MVCPSCMEVVNLGKGGLANYYNHHKDSPKCKQAAEKRLKASKTKKSSPDRRTSILGFLRPKAKHVPTLSLSAAPATTQAAASLAEPQDSNGPSLHAVPALPTPTTEVSPSRPAGTKTNNGHRHLQSKLAVKLQQLSDGLSDDVPEAISTNPLAVFAKDPRVFDVPVISSDDLWEEGLNRLLKDVLGWGSEVDMGTLICRGEYGVAGLASFVEYFVMERGVSEGLFEGKLGFLMEEMAKRQRTDTQDQPCGGDPSFPGIPTLSPQDPALPEPILSQALPEPTLSTTEDTPEIEVIAHHTISKQVNTCPGLKVELPDGHSPHNSYPFALHAHSALPWEYAVKNGVLYLTALGCEGKRPKNAESCTACRSLGRAPALQNILDRISNGVHKNTAYAYLSHGQLVSAMRNEVNTNGYLRFKALNNARALTRKSNTLSQTNRLIVAIGTENIARVDQVIAVALRKKRGIVGILEQVAAAARGAYRVRSFTEQERLLSKLLWRIGGDRVGHIAHRALGLPSVSTVRNGSARIPITPSAGKPTVATVARNTLGVLGDVVDLLKKRKDVPHAVLMFDELACEKRIRWNSLNDDILGLCREHGDRVALKFGTVEDVNEVHKAVDKGEVHLASEATVAALGIMSEDNRMYAARPVLISGDCKRETGHEHADNVLQTTLAGVNTCKDQTGLRVVSLASDGEARRGSALVELTFKKELQEDSPIYPLLSPLPLLDLHVGDDDITCDKDWKHVIKRIRNLLLRDRGVLIDDFRITPAVIRTHLMSKPGAKEEHVNSVLNPDDLQDVKLAFNLLHDIWTLPPLPIPSDPKDMPSPGYQQGREALRILGRLLRHLVYAYLGVELSLSQQLEHLSAAAHLVFALYKKGGKAFIPTMLFIDIIMMIKNVFFCVAKAKSDNPNGVYFIIHLGTDRIEIFFGILRTVVGNDCNLDILQISERSVGVIDIADILAKNPEWDQGPKRLQLPALSVESEPIPDSADHLSPKYLKGDYAVKNVTLQTCWRRGRERAEEDYAPAAEILKQAESAKGVHMLAPLGTLLVTAPIPQDDVDESTEAVMLNLTHITEEEAPTVTEPVDPQVVADETNRVDVEDEIAELEAALSSESSEPNGNSNIVRMLEVGGKMMAKSKILSMCSRYRKIVISGDRLKRVQEIARFTAAETSTSAAYDDDTKLLLVHDPIAALVQCDGRIWLAVGEVNGIRYNGQALNRVGHNLLREPALKVSFQILGLREATSEDDPNEENDWRTYTMPTESLNAPARFIEPLAPEVATSGSKPFYLLQTPLLIATTSLLQQRLPAAELKLLPRAKRTSEFPYRERWGTGSYSCCVDEI</sequence>